<evidence type="ECO:0000256" key="3">
    <source>
        <dbReference type="ARBA" id="ARBA00022475"/>
    </source>
</evidence>
<dbReference type="EMBL" id="JRYB01000001">
    <property type="protein sequence ID" value="OIJ42205.1"/>
    <property type="molecule type" value="Genomic_DNA"/>
</dbReference>
<accession>A0A1S2NAY2</accession>
<evidence type="ECO:0000313" key="9">
    <source>
        <dbReference type="EMBL" id="OIJ42205.1"/>
    </source>
</evidence>
<dbReference type="InterPro" id="IPR011701">
    <property type="entry name" value="MFS"/>
</dbReference>
<keyword evidence="2" id="KW-0813">Transport</keyword>
<dbReference type="InterPro" id="IPR036259">
    <property type="entry name" value="MFS_trans_sf"/>
</dbReference>
<protein>
    <submittedName>
        <fullName evidence="9">Sugar (And other) transporter family protein</fullName>
    </submittedName>
</protein>
<feature type="transmembrane region" description="Helical" evidence="7">
    <location>
        <begin position="20"/>
        <end position="44"/>
    </location>
</feature>
<keyword evidence="6 7" id="KW-0472">Membrane</keyword>
<dbReference type="InterPro" id="IPR005829">
    <property type="entry name" value="Sugar_transporter_CS"/>
</dbReference>
<evidence type="ECO:0000259" key="8">
    <source>
        <dbReference type="PROSITE" id="PS50850"/>
    </source>
</evidence>
<keyword evidence="3" id="KW-1003">Cell membrane</keyword>
<feature type="transmembrane region" description="Helical" evidence="7">
    <location>
        <begin position="293"/>
        <end position="312"/>
    </location>
</feature>
<name>A0A1S2NAY2_9BURK</name>
<dbReference type="GO" id="GO:0022857">
    <property type="term" value="F:transmembrane transporter activity"/>
    <property type="evidence" value="ECO:0007669"/>
    <property type="project" value="InterPro"/>
</dbReference>
<dbReference type="InterPro" id="IPR020846">
    <property type="entry name" value="MFS_dom"/>
</dbReference>
<dbReference type="PANTHER" id="PTHR43045">
    <property type="entry name" value="SHIKIMATE TRANSPORTER"/>
    <property type="match status" value="1"/>
</dbReference>
<feature type="transmembrane region" description="Helical" evidence="7">
    <location>
        <begin position="351"/>
        <end position="373"/>
    </location>
</feature>
<dbReference type="RefSeq" id="WP_071361896.1">
    <property type="nucleotide sequence ID" value="NZ_JRYB01000001.1"/>
</dbReference>
<feature type="transmembrane region" description="Helical" evidence="7">
    <location>
        <begin position="385"/>
        <end position="404"/>
    </location>
</feature>
<gene>
    <name evidence="9" type="ORF">LO55_2802</name>
</gene>
<reference evidence="9 10" key="1">
    <citation type="submission" date="2014-10" db="EMBL/GenBank/DDBJ databases">
        <authorList>
            <person name="Seo M.-J."/>
            <person name="Seok Y.J."/>
            <person name="Cha I.-T."/>
        </authorList>
    </citation>
    <scope>NUCLEOTIDE SEQUENCE [LARGE SCALE GENOMIC DNA]</scope>
    <source>
        <strain evidence="9 10">NEU</strain>
    </source>
</reference>
<dbReference type="PANTHER" id="PTHR43045:SF1">
    <property type="entry name" value="SHIKIMATE TRANSPORTER"/>
    <property type="match status" value="1"/>
</dbReference>
<feature type="transmembrane region" description="Helical" evidence="7">
    <location>
        <begin position="56"/>
        <end position="73"/>
    </location>
</feature>
<keyword evidence="5 7" id="KW-1133">Transmembrane helix</keyword>
<dbReference type="PROSITE" id="PS50850">
    <property type="entry name" value="MFS"/>
    <property type="match status" value="1"/>
</dbReference>
<organism evidence="9 10">
    <name type="scientific">Massilia timonae</name>
    <dbReference type="NCBI Taxonomy" id="47229"/>
    <lineage>
        <taxon>Bacteria</taxon>
        <taxon>Pseudomonadati</taxon>
        <taxon>Pseudomonadota</taxon>
        <taxon>Betaproteobacteria</taxon>
        <taxon>Burkholderiales</taxon>
        <taxon>Oxalobacteraceae</taxon>
        <taxon>Telluria group</taxon>
        <taxon>Massilia</taxon>
    </lineage>
</organism>
<proteinExistence type="predicted"/>
<dbReference type="PROSITE" id="PS00217">
    <property type="entry name" value="SUGAR_TRANSPORT_2"/>
    <property type="match status" value="1"/>
</dbReference>
<comment type="caution">
    <text evidence="9">The sequence shown here is derived from an EMBL/GenBank/DDBJ whole genome shotgun (WGS) entry which is preliminary data.</text>
</comment>
<dbReference type="AlphaFoldDB" id="A0A1S2NAY2"/>
<feature type="domain" description="Major facilitator superfamily (MFS) profile" evidence="8">
    <location>
        <begin position="22"/>
        <end position="440"/>
    </location>
</feature>
<dbReference type="Proteomes" id="UP000180246">
    <property type="component" value="Unassembled WGS sequence"/>
</dbReference>
<feature type="transmembrane region" description="Helical" evidence="7">
    <location>
        <begin position="163"/>
        <end position="187"/>
    </location>
</feature>
<dbReference type="Pfam" id="PF07690">
    <property type="entry name" value="MFS_1"/>
    <property type="match status" value="1"/>
</dbReference>
<keyword evidence="4 7" id="KW-0812">Transmembrane</keyword>
<evidence type="ECO:0000313" key="10">
    <source>
        <dbReference type="Proteomes" id="UP000180246"/>
    </source>
</evidence>
<feature type="transmembrane region" description="Helical" evidence="7">
    <location>
        <begin position="199"/>
        <end position="218"/>
    </location>
</feature>
<evidence type="ECO:0000256" key="2">
    <source>
        <dbReference type="ARBA" id="ARBA00022448"/>
    </source>
</evidence>
<feature type="transmembrane region" description="Helical" evidence="7">
    <location>
        <begin position="93"/>
        <end position="112"/>
    </location>
</feature>
<feature type="transmembrane region" description="Helical" evidence="7">
    <location>
        <begin position="324"/>
        <end position="345"/>
    </location>
</feature>
<feature type="transmembrane region" description="Helical" evidence="7">
    <location>
        <begin position="118"/>
        <end position="142"/>
    </location>
</feature>
<dbReference type="SUPFAM" id="SSF103473">
    <property type="entry name" value="MFS general substrate transporter"/>
    <property type="match status" value="1"/>
</dbReference>
<feature type="transmembrane region" description="Helical" evidence="7">
    <location>
        <begin position="255"/>
        <end position="273"/>
    </location>
</feature>
<dbReference type="Gene3D" id="1.20.1250.20">
    <property type="entry name" value="MFS general substrate transporter like domains"/>
    <property type="match status" value="2"/>
</dbReference>
<evidence type="ECO:0000256" key="7">
    <source>
        <dbReference type="SAM" id="Phobius"/>
    </source>
</evidence>
<evidence type="ECO:0000256" key="1">
    <source>
        <dbReference type="ARBA" id="ARBA00004651"/>
    </source>
</evidence>
<evidence type="ECO:0000256" key="6">
    <source>
        <dbReference type="ARBA" id="ARBA00023136"/>
    </source>
</evidence>
<evidence type="ECO:0000256" key="5">
    <source>
        <dbReference type="ARBA" id="ARBA00022989"/>
    </source>
</evidence>
<sequence>MALASSDTVMTAKENDRNTFRAVVASCVGWSLDLYDLFILLYVAPIIGRLFFPSEHAMLSLAAVYASFGVTLLMRPLGSALFGSYADRKGRKAAMIASMIGVGVSTAAFGLLPTVASIGVMAPVLFIILRLVQGVFVGGVVASTHTIGTESVSPRWRGAVSGLIGGGGAGLGALFASFTFWVLSSIFPGEQFDEWGWRWMFFTGIISAVLGITIFGKLEESPMFKKLQAEKARSKANAAPTANPIRTLFTGKYRSVLLVNLLLTLGGGAGYYLTSGFLPTFLKVVNGTPSETAGFILMLASVGVIIASIATGHISTFIGRKKTFVWVGVLRLIMLPGIALLMPGVTDTLTLAIYVIVFSMLGSMGYAPLLIFLNERFPTEIRATGTGLSWNIGFAIGGVLPTFVSLASPMPSDVPMSLALFLAGISLIFLIGALIVPETIGKLDEPAAPGA</sequence>
<evidence type="ECO:0000256" key="4">
    <source>
        <dbReference type="ARBA" id="ARBA00022692"/>
    </source>
</evidence>
<feature type="transmembrane region" description="Helical" evidence="7">
    <location>
        <begin position="416"/>
        <end position="436"/>
    </location>
</feature>
<comment type="subcellular location">
    <subcellularLocation>
        <location evidence="1">Cell membrane</location>
        <topology evidence="1">Multi-pass membrane protein</topology>
    </subcellularLocation>
</comment>
<dbReference type="GO" id="GO:0005886">
    <property type="term" value="C:plasma membrane"/>
    <property type="evidence" value="ECO:0007669"/>
    <property type="project" value="UniProtKB-SubCell"/>
</dbReference>